<evidence type="ECO:0000256" key="1">
    <source>
        <dbReference type="ARBA" id="ARBA00004123"/>
    </source>
</evidence>
<evidence type="ECO:0000256" key="2">
    <source>
        <dbReference type="ARBA" id="ARBA00022723"/>
    </source>
</evidence>
<dbReference type="Gene3D" id="3.30.160.60">
    <property type="entry name" value="Classic Zinc Finger"/>
    <property type="match status" value="2"/>
</dbReference>
<dbReference type="PROSITE" id="PS50157">
    <property type="entry name" value="ZINC_FINGER_C2H2_2"/>
    <property type="match status" value="1"/>
</dbReference>
<dbReference type="Proteomes" id="UP000478052">
    <property type="component" value="Unassembled WGS sequence"/>
</dbReference>
<dbReference type="EMBL" id="VUJU01001713">
    <property type="protein sequence ID" value="KAF0764130.1"/>
    <property type="molecule type" value="Genomic_DNA"/>
</dbReference>
<dbReference type="GO" id="GO:0003677">
    <property type="term" value="F:DNA binding"/>
    <property type="evidence" value="ECO:0007669"/>
    <property type="project" value="UniProtKB-KW"/>
</dbReference>
<comment type="caution">
    <text evidence="11">The sequence shown here is derived from an EMBL/GenBank/DDBJ whole genome shotgun (WGS) entry which is preliminary data.</text>
</comment>
<dbReference type="PROSITE" id="PS00028">
    <property type="entry name" value="ZINC_FINGER_C2H2_1"/>
    <property type="match status" value="1"/>
</dbReference>
<sequence length="216" mass="25437">MIRILDILIEIYIFITTFIMTTNINTAVSTRQMTHVWLIGQMSQHLSETKLPSRKEVMSLFFYHKNIIKINVRDSARVTAVYVMTIWDNARIPTVQRSEGLKEKENNWQKNLDKLFDIAHADALNTIRILEDKEFLLLQRKEGRLVEFPHSYIRCVCYTKNMLNLKSHTSTHTGENSYKCDVCYKIFTRTNYLIKHMRIHSGKKALKCETCAKDKM</sequence>
<dbReference type="SUPFAM" id="SSF57667">
    <property type="entry name" value="beta-beta-alpha zinc fingers"/>
    <property type="match status" value="1"/>
</dbReference>
<evidence type="ECO:0000313" key="12">
    <source>
        <dbReference type="Proteomes" id="UP000478052"/>
    </source>
</evidence>
<keyword evidence="7" id="KW-0539">Nucleus</keyword>
<keyword evidence="9" id="KW-0472">Membrane</keyword>
<dbReference type="SMART" id="SM00355">
    <property type="entry name" value="ZnF_C2H2"/>
    <property type="match status" value="1"/>
</dbReference>
<proteinExistence type="predicted"/>
<dbReference type="PANTHER" id="PTHR16515">
    <property type="entry name" value="PR DOMAIN ZINC FINGER PROTEIN"/>
    <property type="match status" value="1"/>
</dbReference>
<keyword evidence="3" id="KW-0677">Repeat</keyword>
<evidence type="ECO:0000256" key="3">
    <source>
        <dbReference type="ARBA" id="ARBA00022737"/>
    </source>
</evidence>
<keyword evidence="9" id="KW-1133">Transmembrane helix</keyword>
<evidence type="ECO:0000256" key="9">
    <source>
        <dbReference type="SAM" id="Phobius"/>
    </source>
</evidence>
<dbReference type="AlphaFoldDB" id="A0A6G0Z0Q6"/>
<feature type="domain" description="C2H2-type" evidence="10">
    <location>
        <begin position="178"/>
        <end position="205"/>
    </location>
</feature>
<evidence type="ECO:0000256" key="6">
    <source>
        <dbReference type="ARBA" id="ARBA00023125"/>
    </source>
</evidence>
<accession>A0A6G0Z0Q6</accession>
<dbReference type="InterPro" id="IPR036236">
    <property type="entry name" value="Znf_C2H2_sf"/>
</dbReference>
<evidence type="ECO:0000259" key="10">
    <source>
        <dbReference type="PROSITE" id="PS50157"/>
    </source>
</evidence>
<dbReference type="GO" id="GO:0010468">
    <property type="term" value="P:regulation of gene expression"/>
    <property type="evidence" value="ECO:0007669"/>
    <property type="project" value="TreeGrafter"/>
</dbReference>
<dbReference type="InterPro" id="IPR050331">
    <property type="entry name" value="Zinc_finger"/>
</dbReference>
<dbReference type="OrthoDB" id="6626714at2759"/>
<dbReference type="PANTHER" id="PTHR16515:SF49">
    <property type="entry name" value="GASTRULA ZINC FINGER PROTEIN XLCGF49.1-LIKE-RELATED"/>
    <property type="match status" value="1"/>
</dbReference>
<name>A0A6G0Z0Q6_APHCR</name>
<keyword evidence="5" id="KW-0862">Zinc</keyword>
<dbReference type="GO" id="GO:0008270">
    <property type="term" value="F:zinc ion binding"/>
    <property type="evidence" value="ECO:0007669"/>
    <property type="project" value="UniProtKB-KW"/>
</dbReference>
<feature type="transmembrane region" description="Helical" evidence="9">
    <location>
        <begin position="7"/>
        <end position="24"/>
    </location>
</feature>
<keyword evidence="4 8" id="KW-0863">Zinc-finger</keyword>
<keyword evidence="6" id="KW-0238">DNA-binding</keyword>
<gene>
    <name evidence="11" type="ORF">FWK35_00005448</name>
</gene>
<protein>
    <recommendedName>
        <fullName evidence="10">C2H2-type domain-containing protein</fullName>
    </recommendedName>
</protein>
<evidence type="ECO:0000256" key="4">
    <source>
        <dbReference type="ARBA" id="ARBA00022771"/>
    </source>
</evidence>
<evidence type="ECO:0000313" key="11">
    <source>
        <dbReference type="EMBL" id="KAF0764130.1"/>
    </source>
</evidence>
<dbReference type="GO" id="GO:0005634">
    <property type="term" value="C:nucleus"/>
    <property type="evidence" value="ECO:0007669"/>
    <property type="project" value="UniProtKB-SubCell"/>
</dbReference>
<keyword evidence="2" id="KW-0479">Metal-binding</keyword>
<keyword evidence="12" id="KW-1185">Reference proteome</keyword>
<evidence type="ECO:0000256" key="7">
    <source>
        <dbReference type="ARBA" id="ARBA00023242"/>
    </source>
</evidence>
<dbReference type="InterPro" id="IPR013087">
    <property type="entry name" value="Znf_C2H2_type"/>
</dbReference>
<reference evidence="11 12" key="1">
    <citation type="submission" date="2019-08" db="EMBL/GenBank/DDBJ databases">
        <title>Whole genome of Aphis craccivora.</title>
        <authorList>
            <person name="Voronova N.V."/>
            <person name="Shulinski R.S."/>
            <person name="Bandarenka Y.V."/>
            <person name="Zhorov D.G."/>
            <person name="Warner D."/>
        </authorList>
    </citation>
    <scope>NUCLEOTIDE SEQUENCE [LARGE SCALE GENOMIC DNA]</scope>
    <source>
        <strain evidence="11">180601</strain>
        <tissue evidence="11">Whole Body</tissue>
    </source>
</reference>
<dbReference type="FunFam" id="3.30.160.60:FF:000512">
    <property type="entry name" value="zinc finger protein 197 isoform X1"/>
    <property type="match status" value="1"/>
</dbReference>
<organism evidence="11 12">
    <name type="scientific">Aphis craccivora</name>
    <name type="common">Cowpea aphid</name>
    <dbReference type="NCBI Taxonomy" id="307492"/>
    <lineage>
        <taxon>Eukaryota</taxon>
        <taxon>Metazoa</taxon>
        <taxon>Ecdysozoa</taxon>
        <taxon>Arthropoda</taxon>
        <taxon>Hexapoda</taxon>
        <taxon>Insecta</taxon>
        <taxon>Pterygota</taxon>
        <taxon>Neoptera</taxon>
        <taxon>Paraneoptera</taxon>
        <taxon>Hemiptera</taxon>
        <taxon>Sternorrhyncha</taxon>
        <taxon>Aphidomorpha</taxon>
        <taxon>Aphidoidea</taxon>
        <taxon>Aphididae</taxon>
        <taxon>Aphidini</taxon>
        <taxon>Aphis</taxon>
        <taxon>Aphis</taxon>
    </lineage>
</organism>
<comment type="subcellular location">
    <subcellularLocation>
        <location evidence="1">Nucleus</location>
    </subcellularLocation>
</comment>
<keyword evidence="9" id="KW-0812">Transmembrane</keyword>
<evidence type="ECO:0000256" key="8">
    <source>
        <dbReference type="PROSITE-ProRule" id="PRU00042"/>
    </source>
</evidence>
<evidence type="ECO:0000256" key="5">
    <source>
        <dbReference type="ARBA" id="ARBA00022833"/>
    </source>
</evidence>